<keyword evidence="17" id="KW-1185">Reference proteome</keyword>
<dbReference type="KEGG" id="psyt:DSAG12_02570"/>
<evidence type="ECO:0000256" key="2">
    <source>
        <dbReference type="ARBA" id="ARBA00004236"/>
    </source>
</evidence>
<keyword evidence="12" id="KW-0812">Transmembrane</keyword>
<keyword evidence="9" id="KW-0067">ATP-binding</keyword>
<dbReference type="InterPro" id="IPR005467">
    <property type="entry name" value="His_kinase_dom"/>
</dbReference>
<dbReference type="PANTHER" id="PTHR43047:SF72">
    <property type="entry name" value="OSMOSENSING HISTIDINE PROTEIN KINASE SLN1"/>
    <property type="match status" value="1"/>
</dbReference>
<dbReference type="CDD" id="cd16922">
    <property type="entry name" value="HATPase_EvgS-ArcB-TorS-like"/>
    <property type="match status" value="1"/>
</dbReference>
<evidence type="ECO:0000256" key="5">
    <source>
        <dbReference type="ARBA" id="ARBA00022553"/>
    </source>
</evidence>
<dbReference type="EMBL" id="CP042905">
    <property type="protein sequence ID" value="QEE16740.1"/>
    <property type="molecule type" value="Genomic_DNA"/>
</dbReference>
<dbReference type="SUPFAM" id="SSF55874">
    <property type="entry name" value="ATPase domain of HSP90 chaperone/DNA topoisomerase II/histidine kinase"/>
    <property type="match status" value="1"/>
</dbReference>
<evidence type="ECO:0000256" key="7">
    <source>
        <dbReference type="ARBA" id="ARBA00022741"/>
    </source>
</evidence>
<feature type="domain" description="PAS" evidence="14">
    <location>
        <begin position="104"/>
        <end position="174"/>
    </location>
</feature>
<keyword evidence="11 12" id="KW-0472">Membrane</keyword>
<keyword evidence="8 16" id="KW-0418">Kinase</keyword>
<feature type="domain" description="Histidine kinase" evidence="13">
    <location>
        <begin position="485"/>
        <end position="702"/>
    </location>
</feature>
<evidence type="ECO:0000259" key="14">
    <source>
        <dbReference type="PROSITE" id="PS50112"/>
    </source>
</evidence>
<dbReference type="Proteomes" id="UP000321408">
    <property type="component" value="Chromosome"/>
</dbReference>
<dbReference type="InterPro" id="IPR013767">
    <property type="entry name" value="PAS_fold"/>
</dbReference>
<evidence type="ECO:0000256" key="3">
    <source>
        <dbReference type="ARBA" id="ARBA00012438"/>
    </source>
</evidence>
<evidence type="ECO:0000256" key="9">
    <source>
        <dbReference type="ARBA" id="ARBA00022840"/>
    </source>
</evidence>
<dbReference type="PROSITE" id="PS50109">
    <property type="entry name" value="HIS_KIN"/>
    <property type="match status" value="1"/>
</dbReference>
<dbReference type="GO" id="GO:0006355">
    <property type="term" value="P:regulation of DNA-templated transcription"/>
    <property type="evidence" value="ECO:0007669"/>
    <property type="project" value="InterPro"/>
</dbReference>
<dbReference type="NCBIfam" id="TIGR00229">
    <property type="entry name" value="sensory_box"/>
    <property type="match status" value="2"/>
</dbReference>
<dbReference type="SMART" id="SM00387">
    <property type="entry name" value="HATPase_c"/>
    <property type="match status" value="1"/>
</dbReference>
<keyword evidence="5" id="KW-0597">Phosphoprotein</keyword>
<organism evidence="16 17">
    <name type="scientific">Promethearchaeum syntrophicum</name>
    <dbReference type="NCBI Taxonomy" id="2594042"/>
    <lineage>
        <taxon>Archaea</taxon>
        <taxon>Promethearchaeati</taxon>
        <taxon>Promethearchaeota</taxon>
        <taxon>Promethearchaeia</taxon>
        <taxon>Promethearchaeales</taxon>
        <taxon>Promethearchaeaceae</taxon>
        <taxon>Promethearchaeum</taxon>
    </lineage>
</organism>
<dbReference type="GO" id="GO:0005524">
    <property type="term" value="F:ATP binding"/>
    <property type="evidence" value="ECO:0007669"/>
    <property type="project" value="UniProtKB-KW"/>
</dbReference>
<dbReference type="InterPro" id="IPR001610">
    <property type="entry name" value="PAC"/>
</dbReference>
<dbReference type="InterPro" id="IPR004358">
    <property type="entry name" value="Sig_transdc_His_kin-like_C"/>
</dbReference>
<keyword evidence="12" id="KW-1133">Transmembrane helix</keyword>
<evidence type="ECO:0000256" key="8">
    <source>
        <dbReference type="ARBA" id="ARBA00022777"/>
    </source>
</evidence>
<dbReference type="PROSITE" id="PS50112">
    <property type="entry name" value="PAS"/>
    <property type="match status" value="2"/>
</dbReference>
<evidence type="ECO:0000256" key="12">
    <source>
        <dbReference type="SAM" id="Phobius"/>
    </source>
</evidence>
<reference evidence="16 17" key="2">
    <citation type="journal article" date="2024" name="Int. J. Syst. Evol. Microbiol.">
        <title>Promethearchaeum syntrophicum gen. nov., sp. nov., an anaerobic, obligately syntrophic archaeon, the first isolate of the lineage 'Asgard' archaea, and proposal of the new archaeal phylum Promethearchaeota phyl. nov. and kingdom Promethearchaeati regn. nov.</title>
        <authorList>
            <person name="Imachi H."/>
            <person name="Nobu M.K."/>
            <person name="Kato S."/>
            <person name="Takaki Y."/>
            <person name="Miyazaki M."/>
            <person name="Miyata M."/>
            <person name="Ogawara M."/>
            <person name="Saito Y."/>
            <person name="Sakai S."/>
            <person name="Tahara Y.O."/>
            <person name="Takano Y."/>
            <person name="Tasumi E."/>
            <person name="Uematsu K."/>
            <person name="Yoshimura T."/>
            <person name="Itoh T."/>
            <person name="Ohkuma M."/>
            <person name="Takai K."/>
        </authorList>
    </citation>
    <scope>NUCLEOTIDE SEQUENCE [LARGE SCALE GENOMIC DNA]</scope>
    <source>
        <strain evidence="16 17">MK-D1</strain>
    </source>
</reference>
<evidence type="ECO:0000256" key="1">
    <source>
        <dbReference type="ARBA" id="ARBA00000085"/>
    </source>
</evidence>
<name>A0A5B9DD88_9ARCH</name>
<evidence type="ECO:0000256" key="11">
    <source>
        <dbReference type="ARBA" id="ARBA00023136"/>
    </source>
</evidence>
<dbReference type="FunFam" id="3.30.565.10:FF:000023">
    <property type="entry name" value="PAS domain-containing sensor histidine kinase"/>
    <property type="match status" value="1"/>
</dbReference>
<feature type="transmembrane region" description="Helical" evidence="12">
    <location>
        <begin position="21"/>
        <end position="42"/>
    </location>
</feature>
<gene>
    <name evidence="16" type="ORF">DSAG12_02570</name>
</gene>
<dbReference type="InterPro" id="IPR000014">
    <property type="entry name" value="PAS"/>
</dbReference>
<proteinExistence type="predicted"/>
<dbReference type="CDD" id="cd00130">
    <property type="entry name" value="PAS"/>
    <property type="match status" value="2"/>
</dbReference>
<feature type="domain" description="PAC" evidence="15">
    <location>
        <begin position="418"/>
        <end position="470"/>
    </location>
</feature>
<dbReference type="InterPro" id="IPR003661">
    <property type="entry name" value="HisK_dim/P_dom"/>
</dbReference>
<keyword evidence="4" id="KW-1003">Cell membrane</keyword>
<dbReference type="InterPro" id="IPR036890">
    <property type="entry name" value="HATPase_C_sf"/>
</dbReference>
<dbReference type="PRINTS" id="PR00344">
    <property type="entry name" value="BCTRLSENSOR"/>
</dbReference>
<dbReference type="OrthoDB" id="342253at2157"/>
<protein>
    <recommendedName>
        <fullName evidence="3">histidine kinase</fullName>
        <ecNumber evidence="3">2.7.13.3</ecNumber>
    </recommendedName>
</protein>
<dbReference type="InterPro" id="IPR003594">
    <property type="entry name" value="HATPase_dom"/>
</dbReference>
<feature type="transmembrane region" description="Helical" evidence="12">
    <location>
        <begin position="62"/>
        <end position="80"/>
    </location>
</feature>
<dbReference type="Pfam" id="PF02518">
    <property type="entry name" value="HATPase_c"/>
    <property type="match status" value="1"/>
</dbReference>
<dbReference type="SMART" id="SM00086">
    <property type="entry name" value="PAC"/>
    <property type="match status" value="2"/>
</dbReference>
<comment type="subcellular location">
    <subcellularLocation>
        <location evidence="2">Cell membrane</location>
    </subcellularLocation>
</comment>
<dbReference type="SMART" id="SM00091">
    <property type="entry name" value="PAS"/>
    <property type="match status" value="2"/>
</dbReference>
<dbReference type="SUPFAM" id="SSF47384">
    <property type="entry name" value="Homodimeric domain of signal transducing histidine kinase"/>
    <property type="match status" value="1"/>
</dbReference>
<accession>A0A5B9DD88</accession>
<evidence type="ECO:0000256" key="4">
    <source>
        <dbReference type="ARBA" id="ARBA00022475"/>
    </source>
</evidence>
<dbReference type="Gene3D" id="3.30.450.20">
    <property type="entry name" value="PAS domain"/>
    <property type="match status" value="2"/>
</dbReference>
<keyword evidence="6" id="KW-0808">Transferase</keyword>
<evidence type="ECO:0000256" key="6">
    <source>
        <dbReference type="ARBA" id="ARBA00022679"/>
    </source>
</evidence>
<keyword evidence="10" id="KW-0902">Two-component regulatory system</keyword>
<dbReference type="GeneID" id="41330554"/>
<dbReference type="GO" id="GO:0009927">
    <property type="term" value="F:histidine phosphotransfer kinase activity"/>
    <property type="evidence" value="ECO:0007669"/>
    <property type="project" value="TreeGrafter"/>
</dbReference>
<dbReference type="InterPro" id="IPR035965">
    <property type="entry name" value="PAS-like_dom_sf"/>
</dbReference>
<keyword evidence="7" id="KW-0547">Nucleotide-binding</keyword>
<dbReference type="Pfam" id="PF00512">
    <property type="entry name" value="HisKA"/>
    <property type="match status" value="1"/>
</dbReference>
<dbReference type="PROSITE" id="PS50113">
    <property type="entry name" value="PAC"/>
    <property type="match status" value="2"/>
</dbReference>
<dbReference type="RefSeq" id="WP_147663673.1">
    <property type="nucleotide sequence ID" value="NZ_CP042905.2"/>
</dbReference>
<dbReference type="Gene3D" id="1.10.287.130">
    <property type="match status" value="1"/>
</dbReference>
<evidence type="ECO:0000313" key="16">
    <source>
        <dbReference type="EMBL" id="QEE16740.1"/>
    </source>
</evidence>
<evidence type="ECO:0000256" key="10">
    <source>
        <dbReference type="ARBA" id="ARBA00023012"/>
    </source>
</evidence>
<dbReference type="Pfam" id="PF00989">
    <property type="entry name" value="PAS"/>
    <property type="match status" value="1"/>
</dbReference>
<dbReference type="PANTHER" id="PTHR43047">
    <property type="entry name" value="TWO-COMPONENT HISTIDINE PROTEIN KINASE"/>
    <property type="match status" value="1"/>
</dbReference>
<dbReference type="InterPro" id="IPR000700">
    <property type="entry name" value="PAS-assoc_C"/>
</dbReference>
<dbReference type="Pfam" id="PF13426">
    <property type="entry name" value="PAS_9"/>
    <property type="match status" value="1"/>
</dbReference>
<dbReference type="GO" id="GO:0000155">
    <property type="term" value="F:phosphorelay sensor kinase activity"/>
    <property type="evidence" value="ECO:0007669"/>
    <property type="project" value="InterPro"/>
</dbReference>
<sequence length="702" mass="80619">MGMKFTFQSRPLKLQIKLSCIIIVIFTSIIPFIYISLLTLFLKLDNENINNPLINEYLKNFLIFQLISILIIGFGLYSIIHSSNKIANNQEKMNKQYNSDLKVINAKLQSVFKTSNEGFWESNNEDITIDVNPKMCEILGRTREEIIGRDSHELLTPDGKDKISFQHEEYRKKGLSSSYELSFVSSSSKIVNCIVNAAPIFDEFGEKIGTFAMMTDITYLKEAEEKLKKQIEKLDCLFEISRILSKPNITIPKLLHDSLPLILQTSQNPKKTFVSIAYDEFEYKSENFKETDLRISILDRINGKKLEIIVYCENEHIISEEEISLIKEIEERIRNEILRREIEHDNYILANIVENSNDAIISLNIDGSIISWNKGAENVFGYKEKEIKGKNYSLLGPENLTIDQTLIFNEVKNSEHTNHIETKGLSKEGNILDISVTTSLIKNQKGEITGISIIARDFTEVFKNQKLYQEQILKSSQFKSDFMSSMSHELRTPLNSIIGFSDVLLEKYYGELNDQQEIYLNNVKSSAGHLLNLINDILDISKIEAGKVELNIQKISIHKVLKQTEITLRPEFEKKNLKFEMVGLNSEQVVPVDLIRFKEILYNLLSNAIKYTKKGSVKLEVIEEEDLWKFNVIDTGIGIKEEHFDLIFNEFERIQSEYVSSVEGTGLGLSLTKRLVELHGGNISFTSKWEEGSIFTFTLPKK</sequence>
<dbReference type="Gene3D" id="3.30.565.10">
    <property type="entry name" value="Histidine kinase-like ATPase, C-terminal domain"/>
    <property type="match status" value="1"/>
</dbReference>
<reference evidence="16 17" key="1">
    <citation type="journal article" date="2020" name="Nature">
        <title>Isolation of an archaeon at the prokaryote-eukaryote interface.</title>
        <authorList>
            <person name="Imachi H."/>
            <person name="Nobu M.K."/>
            <person name="Nakahara N."/>
            <person name="Morono Y."/>
            <person name="Ogawara M."/>
            <person name="Takaki Y."/>
            <person name="Takano Y."/>
            <person name="Uematsu K."/>
            <person name="Ikuta T."/>
            <person name="Ito M."/>
            <person name="Matsui Y."/>
            <person name="Miyazaki M."/>
            <person name="Murata K."/>
            <person name="Saito Y."/>
            <person name="Sakai S."/>
            <person name="Song C."/>
            <person name="Tasumi E."/>
            <person name="Yamanaka Y."/>
            <person name="Yamaguchi T."/>
            <person name="Kamagata Y."/>
            <person name="Tamaki H."/>
            <person name="Takai K."/>
        </authorList>
    </citation>
    <scope>NUCLEOTIDE SEQUENCE [LARGE SCALE GENOMIC DNA]</scope>
    <source>
        <strain evidence="16 17">MK-D1</strain>
    </source>
</reference>
<evidence type="ECO:0000313" key="17">
    <source>
        <dbReference type="Proteomes" id="UP000321408"/>
    </source>
</evidence>
<dbReference type="InterPro" id="IPR036097">
    <property type="entry name" value="HisK_dim/P_sf"/>
</dbReference>
<dbReference type="CDD" id="cd00082">
    <property type="entry name" value="HisKA"/>
    <property type="match status" value="1"/>
</dbReference>
<dbReference type="SMART" id="SM00388">
    <property type="entry name" value="HisKA"/>
    <property type="match status" value="1"/>
</dbReference>
<dbReference type="AlphaFoldDB" id="A0A5B9DD88"/>
<dbReference type="GO" id="GO:0005886">
    <property type="term" value="C:plasma membrane"/>
    <property type="evidence" value="ECO:0007669"/>
    <property type="project" value="UniProtKB-SubCell"/>
</dbReference>
<feature type="domain" description="PAS" evidence="14">
    <location>
        <begin position="345"/>
        <end position="414"/>
    </location>
</feature>
<feature type="domain" description="PAC" evidence="15">
    <location>
        <begin position="177"/>
        <end position="229"/>
    </location>
</feature>
<evidence type="ECO:0000259" key="13">
    <source>
        <dbReference type="PROSITE" id="PS50109"/>
    </source>
</evidence>
<dbReference type="EC" id="2.7.13.3" evidence="3"/>
<dbReference type="SUPFAM" id="SSF55785">
    <property type="entry name" value="PYP-like sensor domain (PAS domain)"/>
    <property type="match status" value="2"/>
</dbReference>
<evidence type="ECO:0000259" key="15">
    <source>
        <dbReference type="PROSITE" id="PS50113"/>
    </source>
</evidence>
<comment type="catalytic activity">
    <reaction evidence="1">
        <text>ATP + protein L-histidine = ADP + protein N-phospho-L-histidine.</text>
        <dbReference type="EC" id="2.7.13.3"/>
    </reaction>
</comment>